<evidence type="ECO:0000313" key="1">
    <source>
        <dbReference type="EMBL" id="MCQ4631230.1"/>
    </source>
</evidence>
<dbReference type="EMBL" id="WHSB02000004">
    <property type="protein sequence ID" value="MCQ4631230.1"/>
    <property type="molecule type" value="Genomic_DNA"/>
</dbReference>
<protein>
    <submittedName>
        <fullName evidence="1">Uncharacterized protein</fullName>
    </submittedName>
</protein>
<comment type="caution">
    <text evidence="1">The sequence shown here is derived from an EMBL/GenBank/DDBJ whole genome shotgun (WGS) entry which is preliminary data.</text>
</comment>
<gene>
    <name evidence="1" type="ORF">GB927_014345</name>
</gene>
<accession>A0ABT1R7T9</accession>
<organism evidence="1 2">
    <name type="scientific">Shinella lacus</name>
    <dbReference type="NCBI Taxonomy" id="2654216"/>
    <lineage>
        <taxon>Bacteria</taxon>
        <taxon>Pseudomonadati</taxon>
        <taxon>Pseudomonadota</taxon>
        <taxon>Alphaproteobacteria</taxon>
        <taxon>Hyphomicrobiales</taxon>
        <taxon>Rhizobiaceae</taxon>
        <taxon>Shinella</taxon>
    </lineage>
</organism>
<dbReference type="RefSeq" id="WP_256117750.1">
    <property type="nucleotide sequence ID" value="NZ_WHSB02000004.1"/>
</dbReference>
<name>A0ABT1R7T9_9HYPH</name>
<dbReference type="Proteomes" id="UP000996601">
    <property type="component" value="Unassembled WGS sequence"/>
</dbReference>
<evidence type="ECO:0000313" key="2">
    <source>
        <dbReference type="Proteomes" id="UP000996601"/>
    </source>
</evidence>
<keyword evidence="2" id="KW-1185">Reference proteome</keyword>
<reference evidence="1" key="1">
    <citation type="submission" date="2021-07" db="EMBL/GenBank/DDBJ databases">
        <title>Shinella sp. nov., a novel member of the genus Shinella from water.</title>
        <authorList>
            <person name="Deng Y."/>
        </authorList>
    </citation>
    <scope>NUCLEOTIDE SEQUENCE</scope>
    <source>
        <strain evidence="1">CPCC 100929</strain>
    </source>
</reference>
<sequence length="397" mass="43856">MSKSIRRSSPIHQAAEKLIDLASALPMGSEPRKLADAMRFTLDLADRFNAAFTAQGWVFVEFCCGHEPAAEALAMKAQGSSPEEIDAYLADRFINYEPLYWQAKKLLGGAVAEPIHPVRVEVVERAFRAYREADFIACVPLLLMLIDGFGVTKTGTKSIFSDLPDLSDLFESEASVGGHQSGLKAVLGQLIRTKKGYSEEQLTLPLRNGILHGTRLNYGSKAVAAKALCVLAAVIEWARDTATVPKDETARRKWNAQFLAANFARLKSTSPDEALGLLQGAFDSGRSHDAVAIIDYHPSTTNLQSKLSEWADLMATTRIQIVRKGDWEVFGSPTNSEQKARCRVELIVRREEDADESRSDETLYAARQAAMKEFELDHVWQIGLPILGIIRSKFALT</sequence>
<proteinExistence type="predicted"/>